<dbReference type="RefSeq" id="WP_036655593.1">
    <property type="nucleotide sequence ID" value="NZ_JQCR01000003.1"/>
</dbReference>
<dbReference type="STRING" id="268407.PWYN_20995"/>
<keyword evidence="5 7" id="KW-1133">Transmembrane helix</keyword>
<name>A0A098M4Z4_9BACL</name>
<feature type="transmembrane region" description="Helical" evidence="7">
    <location>
        <begin position="385"/>
        <end position="407"/>
    </location>
</feature>
<dbReference type="CDD" id="cd06173">
    <property type="entry name" value="MFS_MefA_like"/>
    <property type="match status" value="1"/>
</dbReference>
<feature type="transmembrane region" description="Helical" evidence="7">
    <location>
        <begin position="359"/>
        <end position="379"/>
    </location>
</feature>
<accession>A0A098M4Z4</accession>
<dbReference type="GO" id="GO:0005886">
    <property type="term" value="C:plasma membrane"/>
    <property type="evidence" value="ECO:0007669"/>
    <property type="project" value="UniProtKB-SubCell"/>
</dbReference>
<dbReference type="InterPro" id="IPR020846">
    <property type="entry name" value="MFS_dom"/>
</dbReference>
<feature type="transmembrane region" description="Helical" evidence="7">
    <location>
        <begin position="13"/>
        <end position="36"/>
    </location>
</feature>
<evidence type="ECO:0000256" key="7">
    <source>
        <dbReference type="SAM" id="Phobius"/>
    </source>
</evidence>
<dbReference type="Proteomes" id="UP000029734">
    <property type="component" value="Unassembled WGS sequence"/>
</dbReference>
<feature type="transmembrane region" description="Helical" evidence="7">
    <location>
        <begin position="225"/>
        <end position="249"/>
    </location>
</feature>
<keyword evidence="6 7" id="KW-0472">Membrane</keyword>
<evidence type="ECO:0000256" key="6">
    <source>
        <dbReference type="ARBA" id="ARBA00023136"/>
    </source>
</evidence>
<evidence type="ECO:0000256" key="4">
    <source>
        <dbReference type="ARBA" id="ARBA00022692"/>
    </source>
</evidence>
<feature type="domain" description="Major facilitator superfamily (MFS) profile" evidence="8">
    <location>
        <begin position="224"/>
        <end position="422"/>
    </location>
</feature>
<dbReference type="eggNOG" id="COG2814">
    <property type="taxonomic scope" value="Bacteria"/>
</dbReference>
<sequence length="422" mass="46901">MRALFRNPTFTKLFLAAFASQFGSVVGNMAFAYYLVDRYSSRPDLATTAELMYSLPTFAVFWIVGVVADLLDRKLIAAYSDWIRAGLTVVLLLFVHYDAIFACFVVLFLRSAISKFFGPAEMGLLQGSIGREQYVQATGLNQMIMGLFMIFGLSLGALSYHFVGVKGAIVIDGLSFIFSGILILCCRFPEEVRMPNGKKTLRDVRFPLIIKDFRQGISYIVKHKLLRVLISGFLFFGIVNGVFAVLPIFTMKYKLSPDNYMVLSSLITMSLGIGVLIGSFAAPSLIRRFTRTKILITGLFISSVLVVVLGSTNQIGVYLAVTFLMGINLSPVNISLGSWMPELITPQNMGRVNALTEPIMMFGHSLALGIVTFTFPTFITITWLHYLLGICTFVVFLFYSMVLPPLANKLSSQELLRVEQNL</sequence>
<evidence type="ECO:0000256" key="1">
    <source>
        <dbReference type="ARBA" id="ARBA00004651"/>
    </source>
</evidence>
<evidence type="ECO:0000256" key="3">
    <source>
        <dbReference type="ARBA" id="ARBA00022475"/>
    </source>
</evidence>
<dbReference type="OrthoDB" id="9775268at2"/>
<evidence type="ECO:0000256" key="5">
    <source>
        <dbReference type="ARBA" id="ARBA00022989"/>
    </source>
</evidence>
<dbReference type="PANTHER" id="PTHR43266:SF8">
    <property type="entry name" value="MACROLIDE-EFFLUX PROTEIN"/>
    <property type="match status" value="1"/>
</dbReference>
<evidence type="ECO:0000256" key="2">
    <source>
        <dbReference type="ARBA" id="ARBA00022448"/>
    </source>
</evidence>
<evidence type="ECO:0000259" key="8">
    <source>
        <dbReference type="PROSITE" id="PS50850"/>
    </source>
</evidence>
<feature type="transmembrane region" description="Helical" evidence="7">
    <location>
        <begin position="294"/>
        <end position="311"/>
    </location>
</feature>
<dbReference type="SUPFAM" id="SSF103473">
    <property type="entry name" value="MFS general substrate transporter"/>
    <property type="match status" value="1"/>
</dbReference>
<dbReference type="PANTHER" id="PTHR43266">
    <property type="entry name" value="MACROLIDE-EFFLUX PROTEIN"/>
    <property type="match status" value="1"/>
</dbReference>
<proteinExistence type="predicted"/>
<dbReference type="EMBL" id="JQCR01000003">
    <property type="protein sequence ID" value="KGE17121.1"/>
    <property type="molecule type" value="Genomic_DNA"/>
</dbReference>
<dbReference type="Gene3D" id="1.20.1250.20">
    <property type="entry name" value="MFS general substrate transporter like domains"/>
    <property type="match status" value="1"/>
</dbReference>
<keyword evidence="3" id="KW-1003">Cell membrane</keyword>
<keyword evidence="10" id="KW-1185">Reference proteome</keyword>
<dbReference type="InterPro" id="IPR036259">
    <property type="entry name" value="MFS_trans_sf"/>
</dbReference>
<organism evidence="9 10">
    <name type="scientific">Paenibacillus wynnii</name>
    <dbReference type="NCBI Taxonomy" id="268407"/>
    <lineage>
        <taxon>Bacteria</taxon>
        <taxon>Bacillati</taxon>
        <taxon>Bacillota</taxon>
        <taxon>Bacilli</taxon>
        <taxon>Bacillales</taxon>
        <taxon>Paenibacillaceae</taxon>
        <taxon>Paenibacillus</taxon>
    </lineage>
</organism>
<reference evidence="9 10" key="2">
    <citation type="submission" date="2014-10" db="EMBL/GenBank/DDBJ databases">
        <title>Comparative genomics of the Paenibacillus odorifer group.</title>
        <authorList>
            <person name="Tsai Y.-C."/>
            <person name="Martin N."/>
            <person name="Korlach J."/>
            <person name="Wiedmann M."/>
        </authorList>
    </citation>
    <scope>NUCLEOTIDE SEQUENCE [LARGE SCALE GENOMIC DNA]</scope>
    <source>
        <strain evidence="9 10">DSM 18334</strain>
    </source>
</reference>
<keyword evidence="4 7" id="KW-0812">Transmembrane</keyword>
<dbReference type="PROSITE" id="PS50850">
    <property type="entry name" value="MFS"/>
    <property type="match status" value="1"/>
</dbReference>
<feature type="transmembrane region" description="Helical" evidence="7">
    <location>
        <begin position="48"/>
        <end position="68"/>
    </location>
</feature>
<evidence type="ECO:0000313" key="9">
    <source>
        <dbReference type="EMBL" id="KGE17121.1"/>
    </source>
</evidence>
<comment type="caution">
    <text evidence="9">The sequence shown here is derived from an EMBL/GenBank/DDBJ whole genome shotgun (WGS) entry which is preliminary data.</text>
</comment>
<feature type="transmembrane region" description="Helical" evidence="7">
    <location>
        <begin position="88"/>
        <end position="109"/>
    </location>
</feature>
<keyword evidence="2" id="KW-0813">Transport</keyword>
<feature type="transmembrane region" description="Helical" evidence="7">
    <location>
        <begin position="317"/>
        <end position="339"/>
    </location>
</feature>
<dbReference type="InterPro" id="IPR011701">
    <property type="entry name" value="MFS"/>
</dbReference>
<comment type="subcellular location">
    <subcellularLocation>
        <location evidence="1">Cell membrane</location>
        <topology evidence="1">Multi-pass membrane protein</topology>
    </subcellularLocation>
</comment>
<feature type="transmembrane region" description="Helical" evidence="7">
    <location>
        <begin position="261"/>
        <end position="282"/>
    </location>
</feature>
<dbReference type="GO" id="GO:0022857">
    <property type="term" value="F:transmembrane transporter activity"/>
    <property type="evidence" value="ECO:0007669"/>
    <property type="project" value="InterPro"/>
</dbReference>
<reference evidence="9 10" key="1">
    <citation type="submission" date="2014-08" db="EMBL/GenBank/DDBJ databases">
        <authorList>
            <person name="den Bakker H.C."/>
        </authorList>
    </citation>
    <scope>NUCLEOTIDE SEQUENCE [LARGE SCALE GENOMIC DNA]</scope>
    <source>
        <strain evidence="9 10">DSM 18334</strain>
    </source>
</reference>
<feature type="transmembrane region" description="Helical" evidence="7">
    <location>
        <begin position="143"/>
        <end position="163"/>
    </location>
</feature>
<dbReference type="AlphaFoldDB" id="A0A098M4Z4"/>
<evidence type="ECO:0000313" key="10">
    <source>
        <dbReference type="Proteomes" id="UP000029734"/>
    </source>
</evidence>
<gene>
    <name evidence="9" type="ORF">PWYN_20995</name>
</gene>
<protein>
    <submittedName>
        <fullName evidence="9">MFS transporter</fullName>
    </submittedName>
</protein>
<dbReference type="Pfam" id="PF07690">
    <property type="entry name" value="MFS_1"/>
    <property type="match status" value="1"/>
</dbReference>